<sequence>MEHVHTQTDALAALYEEMHQKTKTGMWVMLAAFLALSNTLEKPIYAMIVPLLYFGYDMLLQRKRFALVAEYTSKDSARRLYQVHVLIGILQYRALAGLIVWAGDRPNTYFLIGLVIVVIPFYWLCRKTLEFISRKIDPTYITEKEIHKAR</sequence>
<dbReference type="RefSeq" id="WP_058264494.1">
    <property type="nucleotide sequence ID" value="NZ_FMYN01000001.1"/>
</dbReference>
<evidence type="ECO:0000313" key="2">
    <source>
        <dbReference type="EMBL" id="KSU49801.1"/>
    </source>
</evidence>
<name>A0A0V8GHM7_9BACL</name>
<dbReference type="EMBL" id="LNQL01000001">
    <property type="protein sequence ID" value="KSU49801.1"/>
    <property type="molecule type" value="Genomic_DNA"/>
</dbReference>
<dbReference type="AlphaFoldDB" id="A0A0V8GHM7"/>
<accession>A0A0V8GHM7</accession>
<evidence type="ECO:0000256" key="1">
    <source>
        <dbReference type="SAM" id="Phobius"/>
    </source>
</evidence>
<dbReference type="Proteomes" id="UP000053797">
    <property type="component" value="Unassembled WGS sequence"/>
</dbReference>
<keyword evidence="1" id="KW-0812">Transmembrane</keyword>
<keyword evidence="1" id="KW-1133">Transmembrane helix</keyword>
<reference evidence="2 3" key="1">
    <citation type="journal article" date="2015" name="Int. J. Syst. Evol. Microbiol.">
        <title>Exiguobacterium enclense sp. nov., isolated from sediment.</title>
        <authorList>
            <person name="Dastager S.G."/>
            <person name="Mawlankar R."/>
            <person name="Sonalkar V.V."/>
            <person name="Thorat M.N."/>
            <person name="Mual P."/>
            <person name="Verma A."/>
            <person name="Krishnamurthi S."/>
            <person name="Tang S.K."/>
            <person name="Li W.J."/>
        </authorList>
    </citation>
    <scope>NUCLEOTIDE SEQUENCE [LARGE SCALE GENOMIC DNA]</scope>
    <source>
        <strain evidence="2 3">NIO-1109</strain>
    </source>
</reference>
<dbReference type="OrthoDB" id="2352770at2"/>
<evidence type="ECO:0000313" key="3">
    <source>
        <dbReference type="Proteomes" id="UP000053797"/>
    </source>
</evidence>
<feature type="transmembrane region" description="Helical" evidence="1">
    <location>
        <begin position="43"/>
        <end position="60"/>
    </location>
</feature>
<feature type="transmembrane region" description="Helical" evidence="1">
    <location>
        <begin position="81"/>
        <end position="102"/>
    </location>
</feature>
<protein>
    <submittedName>
        <fullName evidence="2">Uncharacterized protein</fullName>
    </submittedName>
</protein>
<proteinExistence type="predicted"/>
<organism evidence="2 3">
    <name type="scientific">Exiguobacterium indicum</name>
    <dbReference type="NCBI Taxonomy" id="296995"/>
    <lineage>
        <taxon>Bacteria</taxon>
        <taxon>Bacillati</taxon>
        <taxon>Bacillota</taxon>
        <taxon>Bacilli</taxon>
        <taxon>Bacillales</taxon>
        <taxon>Bacillales Family XII. Incertae Sedis</taxon>
        <taxon>Exiguobacterium</taxon>
    </lineage>
</organism>
<feature type="transmembrane region" description="Helical" evidence="1">
    <location>
        <begin position="108"/>
        <end position="125"/>
    </location>
</feature>
<comment type="caution">
    <text evidence="2">The sequence shown here is derived from an EMBL/GenBank/DDBJ whole genome shotgun (WGS) entry which is preliminary data.</text>
</comment>
<gene>
    <name evidence="2" type="ORF">AS033_00095</name>
</gene>
<keyword evidence="1" id="KW-0472">Membrane</keyword>